<feature type="compositionally biased region" description="Pro residues" evidence="1">
    <location>
        <begin position="464"/>
        <end position="477"/>
    </location>
</feature>
<feature type="region of interest" description="Disordered" evidence="1">
    <location>
        <begin position="998"/>
        <end position="1065"/>
    </location>
</feature>
<feature type="compositionally biased region" description="Polar residues" evidence="1">
    <location>
        <begin position="13"/>
        <end position="22"/>
    </location>
</feature>
<reference evidence="2 3" key="1">
    <citation type="submission" date="2014-11" db="EMBL/GenBank/DDBJ databases">
        <authorList>
            <person name="Zhu J."/>
            <person name="Qi W."/>
            <person name="Song R."/>
        </authorList>
    </citation>
    <scope>NUCLEOTIDE SEQUENCE [LARGE SCALE GENOMIC DNA]</scope>
</reference>
<feature type="compositionally biased region" description="Pro residues" evidence="1">
    <location>
        <begin position="724"/>
        <end position="736"/>
    </location>
</feature>
<gene>
    <name evidence="2" type="ORF">Vbra_23002</name>
</gene>
<protein>
    <submittedName>
        <fullName evidence="2">Uncharacterized protein</fullName>
    </submittedName>
</protein>
<feature type="region of interest" description="Disordered" evidence="1">
    <location>
        <begin position="1096"/>
        <end position="1130"/>
    </location>
</feature>
<feature type="region of interest" description="Disordered" evidence="1">
    <location>
        <begin position="200"/>
        <end position="304"/>
    </location>
</feature>
<keyword evidence="3" id="KW-1185">Reference proteome</keyword>
<dbReference type="VEuPathDB" id="CryptoDB:Vbra_23002"/>
<feature type="compositionally biased region" description="Basic residues" evidence="1">
    <location>
        <begin position="231"/>
        <end position="244"/>
    </location>
</feature>
<feature type="region of interest" description="Disordered" evidence="1">
    <location>
        <begin position="921"/>
        <end position="971"/>
    </location>
</feature>
<feature type="compositionally biased region" description="Basic residues" evidence="1">
    <location>
        <begin position="252"/>
        <end position="269"/>
    </location>
</feature>
<feature type="compositionally biased region" description="Pro residues" evidence="1">
    <location>
        <begin position="669"/>
        <end position="697"/>
    </location>
</feature>
<dbReference type="Proteomes" id="UP000041254">
    <property type="component" value="Unassembled WGS sequence"/>
</dbReference>
<feature type="compositionally biased region" description="Basic and acidic residues" evidence="1">
    <location>
        <begin position="405"/>
        <end position="423"/>
    </location>
</feature>
<name>A0A0G4GI08_VITBC</name>
<dbReference type="EMBL" id="CDMY01000674">
    <property type="protein sequence ID" value="CEM29371.1"/>
    <property type="molecule type" value="Genomic_DNA"/>
</dbReference>
<organism evidence="2 3">
    <name type="scientific">Vitrella brassicaformis (strain CCMP3155)</name>
    <dbReference type="NCBI Taxonomy" id="1169540"/>
    <lineage>
        <taxon>Eukaryota</taxon>
        <taxon>Sar</taxon>
        <taxon>Alveolata</taxon>
        <taxon>Colpodellida</taxon>
        <taxon>Vitrellaceae</taxon>
        <taxon>Vitrella</taxon>
    </lineage>
</organism>
<feature type="compositionally biased region" description="Polar residues" evidence="1">
    <location>
        <begin position="998"/>
        <end position="1011"/>
    </location>
</feature>
<dbReference type="PANTHER" id="PTHR24216:SF65">
    <property type="entry name" value="PAXILLIN-LIKE PROTEIN 1"/>
    <property type="match status" value="1"/>
</dbReference>
<dbReference type="AlphaFoldDB" id="A0A0G4GI08"/>
<evidence type="ECO:0000256" key="1">
    <source>
        <dbReference type="SAM" id="MobiDB-lite"/>
    </source>
</evidence>
<proteinExistence type="predicted"/>
<feature type="compositionally biased region" description="Low complexity" evidence="1">
    <location>
        <begin position="698"/>
        <end position="723"/>
    </location>
</feature>
<accession>A0A0G4GI08</accession>
<feature type="compositionally biased region" description="Low complexity" evidence="1">
    <location>
        <begin position="217"/>
        <end position="228"/>
    </location>
</feature>
<feature type="compositionally biased region" description="Basic and acidic residues" evidence="1">
    <location>
        <begin position="1055"/>
        <end position="1064"/>
    </location>
</feature>
<dbReference type="Gene3D" id="1.20.5.2050">
    <property type="match status" value="1"/>
</dbReference>
<evidence type="ECO:0000313" key="3">
    <source>
        <dbReference type="Proteomes" id="UP000041254"/>
    </source>
</evidence>
<dbReference type="InParanoid" id="A0A0G4GI08"/>
<sequence>MEELKRQLEDEAAQNTATGSTQPAPDPAASWASAEQLEHVVAEPSSSLFLQGQALLLSYKEACEACPDRDALALYSDDVQLFFRSLGIRWTRWRGSASPVFVVTLDPPGGLRHPPRLYQPDEPTMGGLVRSLRLAVTGRNDLVRRHGLCGSLPLDCLPGEPSAEAVAFCQTASREAKRLRMLPRERSPLLAAVAVSDAPPTVHGAAEDDSNQKDDAAPAPVALPPAALSSRPKRIRRPNPRHRDHVVDSPPRRQRRRNSGRNRTGKTQKPRSLLRLESFSTDDVRPSGPREPHIDPPPHPAPRLWRDRDLLASRAARAPTSPQGDADDLPSLISKAVAAGEHPRHYRAARGLTSLEGRWLPGMTTDALSLLIAKAVAAREENATLLAFARRDVPLPRSCTAKELHATEQEEEGGRQGENHDAPPARPLSRPSIDALLGETSSRSGSEDGRLTNSSTNLLVHGPHPSPSPSPPPPPLPRSDSQPRSQGGEGGEGLPPAPPTPAAPATVEPGALLGKVLGDKGGVCKTWTPPTPRSGQGVSFDRKQQAWVAFWCDKSGGSVFPRSKAFSMTALGGSEVARRCAVSFWSMKGREQEIRRQRQQPQEAAVQCKYEPDNQSWLVSASLGGRKIGWQRIGCQRFSVAECGSAERAKALCQATAEEWKQELLKQPSQPPSLPPDHPPATPDPSPSPPAAAPAPPQSDQGTSLPAAPAQPTQHHQQHIAAAEPPPPPAPPPPLVQPSLQPVQPPAPSSSTVSPSSGVAALGIDRLAIKMARGFRAASPEPPSLSWDSRRRTFVCEGSEERLFPIGQETTATVYEAFFAAVQHLRPQLTQASIRYQSADYSEPARFLVSVGGRVVKTVWLEGKGKGKERRSVRAVYEAFDEAKKLENRINSTPLDLRRHLIGRRVVDDIVSGAKAREALNTLQGGDTPGGRNATTAEGARHKAGPATEQPAVSSASAEAADADGGRGRLSDLVRRGRDQIMMASRSTALSALERLGSGQQMGTSPGNRSIKSPIRDPQVRFSASPSAGHVADQTVSGSKRSAESLAAQQSHQEPPQKRQKADDLTAATPEMAIITRAAVPVHDKTATGALADAAPVSACGGGESGRSVARSCGVSGEGDGERERDAAEPYDVEVCICPEE</sequence>
<feature type="region of interest" description="Disordered" evidence="1">
    <location>
        <begin position="1"/>
        <end position="28"/>
    </location>
</feature>
<evidence type="ECO:0000313" key="2">
    <source>
        <dbReference type="EMBL" id="CEM29371.1"/>
    </source>
</evidence>
<dbReference type="PANTHER" id="PTHR24216">
    <property type="entry name" value="PAXILLIN-RELATED"/>
    <property type="match status" value="1"/>
</dbReference>
<feature type="region of interest" description="Disordered" evidence="1">
    <location>
        <begin position="662"/>
        <end position="757"/>
    </location>
</feature>
<feature type="compositionally biased region" description="Basic and acidic residues" evidence="1">
    <location>
        <begin position="282"/>
        <end position="296"/>
    </location>
</feature>
<feature type="region of interest" description="Disordered" evidence="1">
    <location>
        <begin position="405"/>
        <end position="507"/>
    </location>
</feature>